<gene>
    <name evidence="1" type="ORF">MANES_04G110590v8</name>
</gene>
<comment type="caution">
    <text evidence="1">The sequence shown here is derived from an EMBL/GenBank/DDBJ whole genome shotgun (WGS) entry which is preliminary data.</text>
</comment>
<proteinExistence type="predicted"/>
<accession>A0ACB7HVR8</accession>
<dbReference type="Proteomes" id="UP000091857">
    <property type="component" value="Chromosome 4"/>
</dbReference>
<protein>
    <submittedName>
        <fullName evidence="1">Uncharacterized protein</fullName>
    </submittedName>
</protein>
<name>A0ACB7HVR8_MANES</name>
<reference evidence="2" key="1">
    <citation type="journal article" date="2016" name="Nat. Biotechnol.">
        <title>Sequencing wild and cultivated cassava and related species reveals extensive interspecific hybridization and genetic diversity.</title>
        <authorList>
            <person name="Bredeson J.V."/>
            <person name="Lyons J.B."/>
            <person name="Prochnik S.E."/>
            <person name="Wu G.A."/>
            <person name="Ha C.M."/>
            <person name="Edsinger-Gonzales E."/>
            <person name="Grimwood J."/>
            <person name="Schmutz J."/>
            <person name="Rabbi I.Y."/>
            <person name="Egesi C."/>
            <person name="Nauluvula P."/>
            <person name="Lebot V."/>
            <person name="Ndunguru J."/>
            <person name="Mkamilo G."/>
            <person name="Bart R.S."/>
            <person name="Setter T.L."/>
            <person name="Gleadow R.M."/>
            <person name="Kulakow P."/>
            <person name="Ferguson M.E."/>
            <person name="Rounsley S."/>
            <person name="Rokhsar D.S."/>
        </authorList>
    </citation>
    <scope>NUCLEOTIDE SEQUENCE [LARGE SCALE GENOMIC DNA]</scope>
    <source>
        <strain evidence="2">cv. AM560-2</strain>
    </source>
</reference>
<sequence length="1031" mass="113505">MRSCDISLHSPSLIIYLQVILLLSFNLEWWKQANASGNETDKLALLKFKEAISAGDPNQLLDSWNDSLPFCNWFGITCSRRHQRVKSLDLEGQNLFGTISPYIGNLSFLRVINLQNNSFHGEIPQEVGRLFRLEELFLNNNTLAGEIPINLTRCSKLMFLDLGWNYHISGKIPAELGSLTKLQNLSLVANNLIGEIPASLGNLSSLTFFRLSSNRLLGNIPDDLGKLTSLTVFAVSANQLSGTIPLPLFNISSIRIFSVTQNQLHGNLPENLGISLPNLIFFSVGNNNFSGTIPNSLFNASHLEIVNLGWSKFVGQVPMNLGNLKNLWWLRLHGNALGSNSTNDLAFLDSLTNCTKMKILDLGRNNFGGVLPNSVANLSTEFDLFYIGENQITGTIPAGLENLIKLTGIALHNNLLSGFFPNYFGKFQKLQLLSLGGNRLSGEIPSSIGNLTHLLELYFLDNNFQGSIPSSIGNCQNLYILDISQNHLNGVIPPEILLVRSFTQLLNLSQNSLTGVLPFEVGKLSNIGALDFSENNLSGQIPATIGDCLSLEFLYLQGNSFQGTIPPSLASLRGLQYLDLSRNKLTGRIPKDLQDIPYLLFLNLSFNDLEGEVPTGGVFRNASAVSLIGNDKLCGGVSELNLPKCPNKRGGLFFHKLEIILTVMAVCILLTLAFLLVYWKRNPKQKSSSSSSMMKQFLKVSYGDICRATNGFSPENLIGSGSFGSVYKGFLDQVERPVAVKVLKLEHKGASKSFISECIVLRNIRHRNLVKMLTCCSSMDYKLNDFKALILEFMGNGSLEKWLHPEIEGKNQSWNLNLLQRLNVAVDVASALQYLHEQCENPIIHCDLKPSNVLFDDDMVAHVSDFGLARLVSTSKSSSQSLSTTTGIKGTIGYAPPEYGIGCPASREGDVYSFGILVLEMFTGRRPTDEIFKDGLNLHSFVKTALPESLMQIIDPNLITAETQETNSGRTATEEERELSNLSKMSAKARSCVVSVLEIGIGCSAESPKGRMSMEDVSRQLHLIRKTFLGI</sequence>
<dbReference type="EMBL" id="CM004390">
    <property type="protein sequence ID" value="KAG8656251.1"/>
    <property type="molecule type" value="Genomic_DNA"/>
</dbReference>
<evidence type="ECO:0000313" key="1">
    <source>
        <dbReference type="EMBL" id="KAG8656251.1"/>
    </source>
</evidence>
<keyword evidence="2" id="KW-1185">Reference proteome</keyword>
<organism evidence="1 2">
    <name type="scientific">Manihot esculenta</name>
    <name type="common">Cassava</name>
    <name type="synonym">Jatropha manihot</name>
    <dbReference type="NCBI Taxonomy" id="3983"/>
    <lineage>
        <taxon>Eukaryota</taxon>
        <taxon>Viridiplantae</taxon>
        <taxon>Streptophyta</taxon>
        <taxon>Embryophyta</taxon>
        <taxon>Tracheophyta</taxon>
        <taxon>Spermatophyta</taxon>
        <taxon>Magnoliopsida</taxon>
        <taxon>eudicotyledons</taxon>
        <taxon>Gunneridae</taxon>
        <taxon>Pentapetalae</taxon>
        <taxon>rosids</taxon>
        <taxon>fabids</taxon>
        <taxon>Malpighiales</taxon>
        <taxon>Euphorbiaceae</taxon>
        <taxon>Crotonoideae</taxon>
        <taxon>Manihoteae</taxon>
        <taxon>Manihot</taxon>
    </lineage>
</organism>
<evidence type="ECO:0000313" key="2">
    <source>
        <dbReference type="Proteomes" id="UP000091857"/>
    </source>
</evidence>